<comment type="caution">
    <text evidence="2">The sequence shown here is derived from an EMBL/GenBank/DDBJ whole genome shotgun (WGS) entry which is preliminary data.</text>
</comment>
<sequence>MIGQVRSRFLTLCLIVIISIPAGSNALYIYLGTINGNNALPSEPKLRQINEHSYSPGTNLNDDYENYIKGNITALKSLVAFELGIDVSNVFRRDATGRFFEIVNDQQLQDSRTYDNQASLIVYACQNNTQNPCF</sequence>
<gene>
    <name evidence="2" type="ORF">DdX_13578</name>
</gene>
<keyword evidence="1" id="KW-0732">Signal</keyword>
<name>A0AAD4MYJ6_9BILA</name>
<accession>A0AAD4MYJ6</accession>
<proteinExistence type="predicted"/>
<reference evidence="2" key="1">
    <citation type="submission" date="2022-01" db="EMBL/GenBank/DDBJ databases">
        <title>Genome Sequence Resource for Two Populations of Ditylenchus destructor, the Migratory Endoparasitic Phytonematode.</title>
        <authorList>
            <person name="Zhang H."/>
            <person name="Lin R."/>
            <person name="Xie B."/>
        </authorList>
    </citation>
    <scope>NUCLEOTIDE SEQUENCE</scope>
    <source>
        <strain evidence="2">BazhouSP</strain>
    </source>
</reference>
<feature type="chain" id="PRO_5042195296" evidence="1">
    <location>
        <begin position="27"/>
        <end position="134"/>
    </location>
</feature>
<keyword evidence="3" id="KW-1185">Reference proteome</keyword>
<feature type="signal peptide" evidence="1">
    <location>
        <begin position="1"/>
        <end position="26"/>
    </location>
</feature>
<dbReference type="AlphaFoldDB" id="A0AAD4MYJ6"/>
<organism evidence="2 3">
    <name type="scientific">Ditylenchus destructor</name>
    <dbReference type="NCBI Taxonomy" id="166010"/>
    <lineage>
        <taxon>Eukaryota</taxon>
        <taxon>Metazoa</taxon>
        <taxon>Ecdysozoa</taxon>
        <taxon>Nematoda</taxon>
        <taxon>Chromadorea</taxon>
        <taxon>Rhabditida</taxon>
        <taxon>Tylenchina</taxon>
        <taxon>Tylenchomorpha</taxon>
        <taxon>Sphaerularioidea</taxon>
        <taxon>Anguinidae</taxon>
        <taxon>Anguininae</taxon>
        <taxon>Ditylenchus</taxon>
    </lineage>
</organism>
<evidence type="ECO:0000256" key="1">
    <source>
        <dbReference type="SAM" id="SignalP"/>
    </source>
</evidence>
<evidence type="ECO:0000313" key="3">
    <source>
        <dbReference type="Proteomes" id="UP001201812"/>
    </source>
</evidence>
<dbReference type="EMBL" id="JAKKPZ010000056">
    <property type="protein sequence ID" value="KAI1705440.1"/>
    <property type="molecule type" value="Genomic_DNA"/>
</dbReference>
<protein>
    <submittedName>
        <fullName evidence="2">Uncharacterized protein</fullName>
    </submittedName>
</protein>
<dbReference type="Proteomes" id="UP001201812">
    <property type="component" value="Unassembled WGS sequence"/>
</dbReference>
<evidence type="ECO:0000313" key="2">
    <source>
        <dbReference type="EMBL" id="KAI1705440.1"/>
    </source>
</evidence>